<name>A0A0C7MZB7_9SACH</name>
<accession>A0A0C7MZB7</accession>
<dbReference type="AlphaFoldDB" id="A0A0C7MZB7"/>
<feature type="compositionally biased region" description="Polar residues" evidence="1">
    <location>
        <begin position="103"/>
        <end position="114"/>
    </location>
</feature>
<proteinExistence type="predicted"/>
<protein>
    <submittedName>
        <fullName evidence="2">LALA0S07e01992g1_1</fullName>
    </submittedName>
</protein>
<dbReference type="RefSeq" id="XP_022629303.1">
    <property type="nucleotide sequence ID" value="XM_022771392.1"/>
</dbReference>
<dbReference type="SUPFAM" id="SSF57756">
    <property type="entry name" value="Retrovirus zinc finger-like domains"/>
    <property type="match status" value="1"/>
</dbReference>
<feature type="region of interest" description="Disordered" evidence="1">
    <location>
        <begin position="102"/>
        <end position="127"/>
    </location>
</feature>
<reference evidence="2 3" key="1">
    <citation type="submission" date="2014-12" db="EMBL/GenBank/DDBJ databases">
        <authorList>
            <person name="Neuveglise Cecile"/>
        </authorList>
    </citation>
    <scope>NUCLEOTIDE SEQUENCE [LARGE SCALE GENOMIC DNA]</scope>
    <source>
        <strain evidence="2 3">CBS 12615</strain>
    </source>
</reference>
<dbReference type="HOGENOM" id="CLU_125085_0_0_1"/>
<evidence type="ECO:0000313" key="2">
    <source>
        <dbReference type="EMBL" id="CEP63082.1"/>
    </source>
</evidence>
<evidence type="ECO:0000313" key="3">
    <source>
        <dbReference type="Proteomes" id="UP000054304"/>
    </source>
</evidence>
<dbReference type="GO" id="GO:0008270">
    <property type="term" value="F:zinc ion binding"/>
    <property type="evidence" value="ECO:0007669"/>
    <property type="project" value="InterPro"/>
</dbReference>
<organism evidence="2 3">
    <name type="scientific">Lachancea lanzarotensis</name>
    <dbReference type="NCBI Taxonomy" id="1245769"/>
    <lineage>
        <taxon>Eukaryota</taxon>
        <taxon>Fungi</taxon>
        <taxon>Dikarya</taxon>
        <taxon>Ascomycota</taxon>
        <taxon>Saccharomycotina</taxon>
        <taxon>Saccharomycetes</taxon>
        <taxon>Saccharomycetales</taxon>
        <taxon>Saccharomycetaceae</taxon>
        <taxon>Lachancea</taxon>
    </lineage>
</organism>
<dbReference type="Pfam" id="PF16588">
    <property type="entry name" value="zf-C2H2_10"/>
    <property type="match status" value="1"/>
</dbReference>
<dbReference type="Proteomes" id="UP000054304">
    <property type="component" value="Unassembled WGS sequence"/>
</dbReference>
<sequence>MATQPDPHQVSQAVDALARSILAQRVSNHQNKPARLRKLESLKQQFDAFLRADRESSPLEDSVKAAPPLRLDASKLDEELQQGLKTVAVDGTQYVLLPLVQATGPQTSTQTDPGTKTATTQKKKKKKNKISCSYCNTQGHTRANCDRKTPVT</sequence>
<dbReference type="InterPro" id="IPR036875">
    <property type="entry name" value="Znf_CCHC_sf"/>
</dbReference>
<dbReference type="GeneID" id="34686572"/>
<dbReference type="GO" id="GO:0003676">
    <property type="term" value="F:nucleic acid binding"/>
    <property type="evidence" value="ECO:0007669"/>
    <property type="project" value="InterPro"/>
</dbReference>
<dbReference type="OrthoDB" id="4069967at2759"/>
<evidence type="ECO:0000256" key="1">
    <source>
        <dbReference type="SAM" id="MobiDB-lite"/>
    </source>
</evidence>
<gene>
    <name evidence="2" type="ORF">LALA0_S07e01992g</name>
</gene>
<keyword evidence="3" id="KW-1185">Reference proteome</keyword>
<dbReference type="EMBL" id="LN736366">
    <property type="protein sequence ID" value="CEP63082.1"/>
    <property type="molecule type" value="Genomic_DNA"/>
</dbReference>